<dbReference type="InterPro" id="IPR027417">
    <property type="entry name" value="P-loop_NTPase"/>
</dbReference>
<evidence type="ECO:0000313" key="2">
    <source>
        <dbReference type="EMBL" id="CAB9504987.1"/>
    </source>
</evidence>
<name>A0A9N8H9Q9_9STRA</name>
<dbReference type="Proteomes" id="UP001153069">
    <property type="component" value="Unassembled WGS sequence"/>
</dbReference>
<dbReference type="AlphaFoldDB" id="A0A9N8H9Q9"/>
<comment type="caution">
    <text evidence="2">The sequence shown here is derived from an EMBL/GenBank/DDBJ whole genome shotgun (WGS) entry which is preliminary data.</text>
</comment>
<dbReference type="OrthoDB" id="546632at2759"/>
<reference evidence="2" key="1">
    <citation type="submission" date="2020-06" db="EMBL/GenBank/DDBJ databases">
        <authorList>
            <consortium name="Plant Systems Biology data submission"/>
        </authorList>
    </citation>
    <scope>NUCLEOTIDE SEQUENCE</scope>
    <source>
        <strain evidence="2">D6</strain>
    </source>
</reference>
<gene>
    <name evidence="2" type="ORF">SEMRO_215_G089130.1</name>
</gene>
<accession>A0A9N8H9Q9</accession>
<dbReference type="InterPro" id="IPR011990">
    <property type="entry name" value="TPR-like_helical_dom_sf"/>
</dbReference>
<organism evidence="2 3">
    <name type="scientific">Seminavis robusta</name>
    <dbReference type="NCBI Taxonomy" id="568900"/>
    <lineage>
        <taxon>Eukaryota</taxon>
        <taxon>Sar</taxon>
        <taxon>Stramenopiles</taxon>
        <taxon>Ochrophyta</taxon>
        <taxon>Bacillariophyta</taxon>
        <taxon>Bacillariophyceae</taxon>
        <taxon>Bacillariophycidae</taxon>
        <taxon>Naviculales</taxon>
        <taxon>Naviculaceae</taxon>
        <taxon>Seminavis</taxon>
    </lineage>
</organism>
<dbReference type="SUPFAM" id="SSF52540">
    <property type="entry name" value="P-loop containing nucleoside triphosphate hydrolases"/>
    <property type="match status" value="1"/>
</dbReference>
<dbReference type="PANTHER" id="PTHR43642:SF1">
    <property type="entry name" value="HYBRID SIGNAL TRANSDUCTION HISTIDINE KINASE G"/>
    <property type="match status" value="1"/>
</dbReference>
<dbReference type="Gene3D" id="1.25.40.10">
    <property type="entry name" value="Tetratricopeptide repeat domain"/>
    <property type="match status" value="1"/>
</dbReference>
<dbReference type="PANTHER" id="PTHR43642">
    <property type="entry name" value="HYBRID SIGNAL TRANSDUCTION HISTIDINE KINASE G"/>
    <property type="match status" value="1"/>
</dbReference>
<sequence>MEALIDWNLSSELYDREEQRKLLTAAYRRRRKAGSKPELILLTGRSGVGKTALAKSMKTWVEDDWGFFLAGKFDQIQTPHAPFIAAVEEFVKQACLRGDVVVEPIRKAVLQAVAPDMDILLEAIPGLSELMDGTQSKDINCHEKLPSGPSFEVGVGTERHAYFASAFCRFLRAISSRDRNLVILLDDLQWADPSSLEILSSLLNPLLLDTMEGLMIIATCRDNEVSCHDNLSVLLRKIEDMGTVITEIQVQNLSVNALSEMVSSVLDLRVSECLPLAYIIHGQTGGNVFFAKQYIKTLLEENILAKDPSTGKWIWDEAALLLTLPSATDGQLDELVIQLLARKMKELLVPTDVMEVMKVAACLGTNISRDVLCHASAFTPAQVSLALDLAKNKGFVTYDSEKGTGHWGHDKHREACYSLILPEEKAGYHLEIGRSLRKQWPTETVKSNVILIVDQIKCGLAHVESIDEGERDDCARLFLRACREASKASAFGTALSYAELGIELLNPRPWRDQYGLSLDLHSTGAELAYCTGKHDMLNVWTKVVVANARSVTDKTRVLMTQIVACGSLGKIREGLDLTLDVLGMLDEPFPRRFGRIRVLLELYMTKRALRNKTEEDILALPQLTDPRVLASMQIIYLMFSLLAMRNLDESGLPALKLVNLTLKYGLSPIAAIAFVMYSVTLVRLGEVDDAARFGNLAITLSQKYPSNQLEAKVRYLFWVSIQTVASPWRCMLGPIMDCHQLALRNGDTEIAMVSVAFHNLFRIFFGDPFDEVVTALVKIERLCVAYGQLKVLTVTSCALQFCKNMQGCARDALKLTGDSFNEEEKLAQLKAENVKTIASIILHLKFMLATLLNDYDAADRLYRTNKGGFKDFLIPFFTTYHTFLRGLVSLDLSRVSSGRARSSKIAEAERIVKRLNSLMIHCPNNVVNKLHLLKAEQEFCHGRYSTALLYYDKSIIYAEREGFSLEHALACEKAGIMLQAAGRWIDANNYLTKALHLYRSCGAQLKADRIDMLINTKHSLPV</sequence>
<protein>
    <submittedName>
        <fullName evidence="2">Multi-sensor signal transduction multi-kinase</fullName>
    </submittedName>
</protein>
<dbReference type="Pfam" id="PF13191">
    <property type="entry name" value="AAA_16"/>
    <property type="match status" value="1"/>
</dbReference>
<keyword evidence="3" id="KW-1185">Reference proteome</keyword>
<dbReference type="InterPro" id="IPR053159">
    <property type="entry name" value="Hybrid_Histidine_Kinase"/>
</dbReference>
<feature type="domain" description="Orc1-like AAA ATPase" evidence="1">
    <location>
        <begin position="12"/>
        <end position="204"/>
    </location>
</feature>
<dbReference type="SUPFAM" id="SSF48452">
    <property type="entry name" value="TPR-like"/>
    <property type="match status" value="1"/>
</dbReference>
<dbReference type="Gene3D" id="3.40.50.300">
    <property type="entry name" value="P-loop containing nucleotide triphosphate hydrolases"/>
    <property type="match status" value="1"/>
</dbReference>
<dbReference type="InterPro" id="IPR041664">
    <property type="entry name" value="AAA_16"/>
</dbReference>
<evidence type="ECO:0000313" key="3">
    <source>
        <dbReference type="Proteomes" id="UP001153069"/>
    </source>
</evidence>
<evidence type="ECO:0000259" key="1">
    <source>
        <dbReference type="Pfam" id="PF13191"/>
    </source>
</evidence>
<dbReference type="EMBL" id="CAICTM010000214">
    <property type="protein sequence ID" value="CAB9504987.1"/>
    <property type="molecule type" value="Genomic_DNA"/>
</dbReference>
<proteinExistence type="predicted"/>